<keyword evidence="3" id="KW-1185">Reference proteome</keyword>
<organism evidence="2 3">
    <name type="scientific">Musa acuminata subsp. malaccensis</name>
    <name type="common">Wild banana</name>
    <name type="synonym">Musa malaccensis</name>
    <dbReference type="NCBI Taxonomy" id="214687"/>
    <lineage>
        <taxon>Eukaryota</taxon>
        <taxon>Viridiplantae</taxon>
        <taxon>Streptophyta</taxon>
        <taxon>Embryophyta</taxon>
        <taxon>Tracheophyta</taxon>
        <taxon>Spermatophyta</taxon>
        <taxon>Magnoliopsida</taxon>
        <taxon>Liliopsida</taxon>
        <taxon>Zingiberales</taxon>
        <taxon>Musaceae</taxon>
        <taxon>Musa</taxon>
    </lineage>
</organism>
<evidence type="ECO:0000313" key="2">
    <source>
        <dbReference type="EnsemblPlants" id="Ma07_p28640.1"/>
    </source>
</evidence>
<dbReference type="PROSITE" id="PS51367">
    <property type="entry name" value="THAUMATIN_2"/>
    <property type="match status" value="1"/>
</dbReference>
<dbReference type="InterPro" id="IPR037176">
    <property type="entry name" value="Osmotin/thaumatin-like_sf"/>
</dbReference>
<dbReference type="SUPFAM" id="SSF49870">
    <property type="entry name" value="Osmotin, thaumatin-like protein"/>
    <property type="match status" value="1"/>
</dbReference>
<evidence type="ECO:0000313" key="3">
    <source>
        <dbReference type="Proteomes" id="UP000012960"/>
    </source>
</evidence>
<evidence type="ECO:0000313" key="1">
    <source>
        <dbReference type="EMBL" id="CAG1858046.1"/>
    </source>
</evidence>
<dbReference type="AlphaFoldDB" id="A0A804K0Z7"/>
<gene>
    <name evidence="1" type="ORF">GSMUA_25920.1</name>
</gene>
<name>A0A804K0Z7_MUSAM</name>
<sequence>MVFLSRISILDRCKEWFTSERLLHPRWILIRRPGLLRREPRRRVQRRRWGAPIVGGGNCRYTGCAADGGRYSQLFKAACAAAYSYAYDDVTSTITCAAGTAGYIVAFCPSYADFKS</sequence>
<dbReference type="Proteomes" id="UP000012960">
    <property type="component" value="Unplaced"/>
</dbReference>
<dbReference type="SMART" id="SM00205">
    <property type="entry name" value="THN"/>
    <property type="match status" value="1"/>
</dbReference>
<dbReference type="InterPro" id="IPR001938">
    <property type="entry name" value="Thaumatin"/>
</dbReference>
<dbReference type="EnsemblPlants" id="Ma07_t28640.1">
    <property type="protein sequence ID" value="Ma07_p28640.1"/>
    <property type="gene ID" value="Ma07_g28640"/>
</dbReference>
<proteinExistence type="predicted"/>
<dbReference type="Gene3D" id="2.60.110.10">
    <property type="entry name" value="Thaumatin"/>
    <property type="match status" value="1"/>
</dbReference>
<dbReference type="InParanoid" id="A0A804K0Z7"/>
<dbReference type="EMBL" id="HG996473">
    <property type="protein sequence ID" value="CAG1858046.1"/>
    <property type="molecule type" value="Genomic_DNA"/>
</dbReference>
<dbReference type="Pfam" id="PF00314">
    <property type="entry name" value="Thaumatin"/>
    <property type="match status" value="1"/>
</dbReference>
<reference evidence="1" key="1">
    <citation type="submission" date="2021-03" db="EMBL/GenBank/DDBJ databases">
        <authorList>
            <consortium name="Genoscope - CEA"/>
            <person name="William W."/>
        </authorList>
    </citation>
    <scope>NUCLEOTIDE SEQUENCE</scope>
    <source>
        <strain evidence="1">Doubled-haploid Pahang</strain>
    </source>
</reference>
<protein>
    <submittedName>
        <fullName evidence="1">(wild Malaysian banana) hypothetical protein</fullName>
    </submittedName>
</protein>
<accession>A0A804K0Z7</accession>
<dbReference type="Gramene" id="Ma07_t28640.1">
    <property type="protein sequence ID" value="Ma07_p28640.1"/>
    <property type="gene ID" value="Ma07_g28640"/>
</dbReference>
<reference evidence="2" key="2">
    <citation type="submission" date="2021-05" db="UniProtKB">
        <authorList>
            <consortium name="EnsemblPlants"/>
        </authorList>
    </citation>
    <scope>IDENTIFICATION</scope>
    <source>
        <strain evidence="2">subsp. malaccensis</strain>
    </source>
</reference>